<feature type="domain" description="Acyltransferase 3" evidence="10">
    <location>
        <begin position="39"/>
        <end position="369"/>
    </location>
</feature>
<feature type="compositionally biased region" description="Polar residues" evidence="8">
    <location>
        <begin position="464"/>
        <end position="479"/>
    </location>
</feature>
<evidence type="ECO:0000259" key="10">
    <source>
        <dbReference type="Pfam" id="PF01757"/>
    </source>
</evidence>
<keyword evidence="3 11" id="KW-0808">Transferase</keyword>
<keyword evidence="12" id="KW-1185">Reference proteome</keyword>
<feature type="transmembrane region" description="Helical" evidence="9">
    <location>
        <begin position="200"/>
        <end position="220"/>
    </location>
</feature>
<evidence type="ECO:0000313" key="11">
    <source>
        <dbReference type="EMBL" id="GED05105.1"/>
    </source>
</evidence>
<comment type="caution">
    <text evidence="11">The sequence shown here is derived from an EMBL/GenBank/DDBJ whole genome shotgun (WGS) entry which is preliminary data.</text>
</comment>
<dbReference type="AlphaFoldDB" id="A0A4Y4DN71"/>
<evidence type="ECO:0000256" key="5">
    <source>
        <dbReference type="ARBA" id="ARBA00022989"/>
    </source>
</evidence>
<feature type="transmembrane region" description="Helical" evidence="9">
    <location>
        <begin position="226"/>
        <end position="247"/>
    </location>
</feature>
<protein>
    <submittedName>
        <fullName evidence="11">Acyltransferase</fullName>
    </submittedName>
</protein>
<feature type="region of interest" description="Disordered" evidence="8">
    <location>
        <begin position="1"/>
        <end position="35"/>
    </location>
</feature>
<gene>
    <name evidence="11" type="ORF">AUR04nite_06370</name>
</gene>
<name>A0A4Y4DN71_GLUUR</name>
<evidence type="ECO:0000256" key="4">
    <source>
        <dbReference type="ARBA" id="ARBA00022692"/>
    </source>
</evidence>
<dbReference type="InterPro" id="IPR036514">
    <property type="entry name" value="SGNH_hydro_sf"/>
</dbReference>
<dbReference type="EMBL" id="BJNY01000002">
    <property type="protein sequence ID" value="GED05105.1"/>
    <property type="molecule type" value="Genomic_DNA"/>
</dbReference>
<organism evidence="11 12">
    <name type="scientific">Glutamicibacter uratoxydans</name>
    <name type="common">Arthrobacter uratoxydans</name>
    <dbReference type="NCBI Taxonomy" id="43667"/>
    <lineage>
        <taxon>Bacteria</taxon>
        <taxon>Bacillati</taxon>
        <taxon>Actinomycetota</taxon>
        <taxon>Actinomycetes</taxon>
        <taxon>Micrococcales</taxon>
        <taxon>Micrococcaceae</taxon>
        <taxon>Glutamicibacter</taxon>
    </lineage>
</organism>
<reference evidence="11 12" key="1">
    <citation type="submission" date="2019-06" db="EMBL/GenBank/DDBJ databases">
        <title>Whole genome shotgun sequence of Glutamicibacter uratoxydans NBRC 15515.</title>
        <authorList>
            <person name="Hosoyama A."/>
            <person name="Uohara A."/>
            <person name="Ohji S."/>
            <person name="Ichikawa N."/>
        </authorList>
    </citation>
    <scope>NUCLEOTIDE SEQUENCE [LARGE SCALE GENOMIC DNA]</scope>
    <source>
        <strain evidence="11 12">NBRC 15515</strain>
    </source>
</reference>
<dbReference type="Proteomes" id="UP000316612">
    <property type="component" value="Unassembled WGS sequence"/>
</dbReference>
<dbReference type="PANTHER" id="PTHR23028:SF53">
    <property type="entry name" value="ACYL_TRANSF_3 DOMAIN-CONTAINING PROTEIN"/>
    <property type="match status" value="1"/>
</dbReference>
<feature type="transmembrane region" description="Helical" evidence="9">
    <location>
        <begin position="267"/>
        <end position="288"/>
    </location>
</feature>
<dbReference type="GO" id="GO:0005886">
    <property type="term" value="C:plasma membrane"/>
    <property type="evidence" value="ECO:0007669"/>
    <property type="project" value="UniProtKB-SubCell"/>
</dbReference>
<evidence type="ECO:0000256" key="7">
    <source>
        <dbReference type="ARBA" id="ARBA00023315"/>
    </source>
</evidence>
<evidence type="ECO:0000256" key="3">
    <source>
        <dbReference type="ARBA" id="ARBA00022679"/>
    </source>
</evidence>
<dbReference type="Pfam" id="PF01757">
    <property type="entry name" value="Acyl_transf_3"/>
    <property type="match status" value="1"/>
</dbReference>
<dbReference type="PANTHER" id="PTHR23028">
    <property type="entry name" value="ACETYLTRANSFERASE"/>
    <property type="match status" value="1"/>
</dbReference>
<feature type="transmembrane region" description="Helical" evidence="9">
    <location>
        <begin position="176"/>
        <end position="193"/>
    </location>
</feature>
<feature type="transmembrane region" description="Helical" evidence="9">
    <location>
        <begin position="411"/>
        <end position="430"/>
    </location>
</feature>
<evidence type="ECO:0000313" key="12">
    <source>
        <dbReference type="Proteomes" id="UP000316612"/>
    </source>
</evidence>
<evidence type="ECO:0000256" key="1">
    <source>
        <dbReference type="ARBA" id="ARBA00004651"/>
    </source>
</evidence>
<feature type="transmembrane region" description="Helical" evidence="9">
    <location>
        <begin position="106"/>
        <end position="125"/>
    </location>
</feature>
<dbReference type="GO" id="GO:0009103">
    <property type="term" value="P:lipopolysaccharide biosynthetic process"/>
    <property type="evidence" value="ECO:0007669"/>
    <property type="project" value="TreeGrafter"/>
</dbReference>
<keyword evidence="4 9" id="KW-0812">Transmembrane</keyword>
<keyword evidence="5 9" id="KW-1133">Transmembrane helix</keyword>
<dbReference type="OrthoDB" id="3404679at2"/>
<dbReference type="SUPFAM" id="SSF52266">
    <property type="entry name" value="SGNH hydrolase"/>
    <property type="match status" value="1"/>
</dbReference>
<dbReference type="InterPro" id="IPR002656">
    <property type="entry name" value="Acyl_transf_3_dom"/>
</dbReference>
<keyword evidence="6 9" id="KW-0472">Membrane</keyword>
<proteinExistence type="predicted"/>
<feature type="transmembrane region" description="Helical" evidence="9">
    <location>
        <begin position="64"/>
        <end position="85"/>
    </location>
</feature>
<evidence type="ECO:0000256" key="9">
    <source>
        <dbReference type="SAM" id="Phobius"/>
    </source>
</evidence>
<feature type="transmembrane region" description="Helical" evidence="9">
    <location>
        <begin position="353"/>
        <end position="374"/>
    </location>
</feature>
<dbReference type="CDD" id="cd01840">
    <property type="entry name" value="SGNH_hydrolase_yrhL_like"/>
    <property type="match status" value="1"/>
</dbReference>
<keyword evidence="7 11" id="KW-0012">Acyltransferase</keyword>
<evidence type="ECO:0000256" key="2">
    <source>
        <dbReference type="ARBA" id="ARBA00022475"/>
    </source>
</evidence>
<keyword evidence="2" id="KW-1003">Cell membrane</keyword>
<sequence length="647" mass="69743">MDFRHRTDGPPSRPAGNIDAVKSEAPLPQSQPARPLRNPALDGLRGIAVLAVMAYHLWPEQLPGGFLGVDLFFVLSGFLITSGLLKHRGAPALRGLGGFWVRRARRLLPAMLLMLLGATALALAAGPNLPANLRAQWIGALTYTSNWMQIASGTSYFTAADPPYFQHLWSLAVEEQFYLIWPLALLLLGLLAASRRRLTVCILLLACASAATMALLYDPAEDTSMLYFGTWTHGFGLFFGAAAAAWADGRPAKPWGRSRGMRQLVPALLFGLMLCAIALLPDTSAAAYRGGMALFAAAAALLLLVLGAPGSGVYRLLGVQPLRWVGNRSYGLYLWHWPLLLLCKMVFPATAPSAAVLCAIPLTFLAAAASWHFVEQRILADGFKATLRRWGSGALQAAGALFSGQRRMVPAALAMSLAMMVPVGIVMVLANSPVQTQLEQQLAAAQQELAGQQLEKRPEPVQPDSAQSESVQPSDSGQPASREKEHAKKHGYRGRDVVALGDSVMLASSPQLLKALPGIFIDARVGAQVWDVLPKLRAMKQAGTLRPVVVLGLGTNGDFQDSALEQIRRAIGPRRELLLVTAYAPRSWVDSVNQKYRQAEAEQKHTHVVDWADVAPGVDDLAPDRIHPGPHGGAKYAKLLKDAVKEL</sequence>
<dbReference type="Gene3D" id="3.40.50.1110">
    <property type="entry name" value="SGNH hydrolase"/>
    <property type="match status" value="1"/>
</dbReference>
<dbReference type="GO" id="GO:0016747">
    <property type="term" value="F:acyltransferase activity, transferring groups other than amino-acyl groups"/>
    <property type="evidence" value="ECO:0007669"/>
    <property type="project" value="InterPro"/>
</dbReference>
<feature type="transmembrane region" description="Helical" evidence="9">
    <location>
        <begin position="294"/>
        <end position="317"/>
    </location>
</feature>
<feature type="transmembrane region" description="Helical" evidence="9">
    <location>
        <begin position="329"/>
        <end position="347"/>
    </location>
</feature>
<evidence type="ECO:0000256" key="8">
    <source>
        <dbReference type="SAM" id="MobiDB-lite"/>
    </source>
</evidence>
<comment type="subcellular location">
    <subcellularLocation>
        <location evidence="1">Cell membrane</location>
        <topology evidence="1">Multi-pass membrane protein</topology>
    </subcellularLocation>
</comment>
<dbReference type="InterPro" id="IPR050879">
    <property type="entry name" value="Acyltransferase_3"/>
</dbReference>
<evidence type="ECO:0000256" key="6">
    <source>
        <dbReference type="ARBA" id="ARBA00023136"/>
    </source>
</evidence>
<feature type="region of interest" description="Disordered" evidence="8">
    <location>
        <begin position="453"/>
        <end position="492"/>
    </location>
</feature>
<accession>A0A4Y4DN71</accession>